<dbReference type="SMART" id="SM00148">
    <property type="entry name" value="PLCXc"/>
    <property type="match status" value="1"/>
</dbReference>
<dbReference type="InterPro" id="IPR001192">
    <property type="entry name" value="PI-PLC_fam"/>
</dbReference>
<gene>
    <name evidence="5" type="ORF">D9757_014667</name>
</gene>
<feature type="domain" description="C2" evidence="3">
    <location>
        <begin position="306"/>
        <end position="431"/>
    </location>
</feature>
<dbReference type="AlphaFoldDB" id="A0A8H5CA16"/>
<name>A0A8H5CA16_9AGAR</name>
<dbReference type="OrthoDB" id="269822at2759"/>
<comment type="caution">
    <text evidence="5">The sequence shown here is derived from an EMBL/GenBank/DDBJ whole genome shotgun (WGS) entry which is preliminary data.</text>
</comment>
<dbReference type="Pfam" id="PF00388">
    <property type="entry name" value="PI-PLC-X"/>
    <property type="match status" value="1"/>
</dbReference>
<keyword evidence="6" id="KW-1185">Reference proteome</keyword>
<dbReference type="PROSITE" id="PS50007">
    <property type="entry name" value="PIPLC_X_DOMAIN"/>
    <property type="match status" value="1"/>
</dbReference>
<dbReference type="SUPFAM" id="SSF49562">
    <property type="entry name" value="C2 domain (Calcium/lipid-binding domain, CaLB)"/>
    <property type="match status" value="1"/>
</dbReference>
<keyword evidence="2" id="KW-0378">Hydrolase</keyword>
<dbReference type="GO" id="GO:0016042">
    <property type="term" value="P:lipid catabolic process"/>
    <property type="evidence" value="ECO:0007669"/>
    <property type="project" value="UniProtKB-KW"/>
</dbReference>
<dbReference type="PROSITE" id="PS50004">
    <property type="entry name" value="C2"/>
    <property type="match status" value="1"/>
</dbReference>
<accession>A0A8H5CA16</accession>
<dbReference type="EMBL" id="JAACJN010000620">
    <property type="protein sequence ID" value="KAF5337464.1"/>
    <property type="molecule type" value="Genomic_DNA"/>
</dbReference>
<sequence>MPEHTYFLKRSSHNTYLLSRQLVGRASAESYTHAICRGARCVEIDVWPSDSPEGFVVTHGYTLTKGVSFKKVCETISAAVDSLGPDAWPLLVSLECHVGAEAQVNMVNILKDAWGEKLVIGRLGTDSLEQLNQVTPRDLKGRIILMVEYYAPENFADIEAEEENNGVDSEAFAETIVEGEDLPAVLVGKIEQRKISDGLAALGYYARSWKPSEGWLQQELIDPKHILINISESLILSLLPAQLDPLIDHGLLHLRRIFPKGTRIRSSNVDVLKFWRNGSHVVSLNWQTFDTAMQINESMFVASPGWILKPKAQRLPDVDSQKLRLRVQVVGMSSLPLLDGYEDKVCDAYVKAQLLHHQQDQKWKSQTVQTTEEGDAMWNETFEWEFVQDELAFIRLRIRDNRRFKGDADLAVFCARVDVLAQGWRIVHLLNMNGERSGATLLMHLGITCITDQLL</sequence>
<dbReference type="Pfam" id="PF00168">
    <property type="entry name" value="C2"/>
    <property type="match status" value="1"/>
</dbReference>
<evidence type="ECO:0000259" key="3">
    <source>
        <dbReference type="PROSITE" id="PS50004"/>
    </source>
</evidence>
<keyword evidence="1" id="KW-0807">Transducer</keyword>
<dbReference type="Pfam" id="PF00387">
    <property type="entry name" value="PI-PLC-Y"/>
    <property type="match status" value="1"/>
</dbReference>
<comment type="catalytic activity">
    <reaction evidence="2">
        <text>a 1,2-diacyl-sn-glycero-3-phospho-(1D-myo-inositol-4,5-bisphosphate) + H2O = 1D-myo-inositol 1,4,5-trisphosphate + a 1,2-diacyl-sn-glycerol + H(+)</text>
        <dbReference type="Rhea" id="RHEA:33179"/>
        <dbReference type="ChEBI" id="CHEBI:15377"/>
        <dbReference type="ChEBI" id="CHEBI:15378"/>
        <dbReference type="ChEBI" id="CHEBI:17815"/>
        <dbReference type="ChEBI" id="CHEBI:58456"/>
        <dbReference type="ChEBI" id="CHEBI:203600"/>
        <dbReference type="EC" id="3.1.4.11"/>
    </reaction>
</comment>
<dbReference type="PROSITE" id="PS50008">
    <property type="entry name" value="PIPLC_Y_DOMAIN"/>
    <property type="match status" value="1"/>
</dbReference>
<evidence type="ECO:0000256" key="1">
    <source>
        <dbReference type="ARBA" id="ARBA00023224"/>
    </source>
</evidence>
<keyword evidence="2" id="KW-0442">Lipid degradation</keyword>
<protein>
    <recommendedName>
        <fullName evidence="2">Phosphoinositide phospholipase C</fullName>
        <ecNumber evidence="2">3.1.4.11</ecNumber>
    </recommendedName>
</protein>
<evidence type="ECO:0000313" key="6">
    <source>
        <dbReference type="Proteomes" id="UP000518752"/>
    </source>
</evidence>
<dbReference type="GO" id="GO:0004435">
    <property type="term" value="F:phosphatidylinositol-4,5-bisphosphate phospholipase C activity"/>
    <property type="evidence" value="ECO:0007669"/>
    <property type="project" value="UniProtKB-EC"/>
</dbReference>
<dbReference type="GO" id="GO:0051209">
    <property type="term" value="P:release of sequestered calcium ion into cytosol"/>
    <property type="evidence" value="ECO:0007669"/>
    <property type="project" value="TreeGrafter"/>
</dbReference>
<dbReference type="SMART" id="SM00149">
    <property type="entry name" value="PLCYc"/>
    <property type="match status" value="1"/>
</dbReference>
<evidence type="ECO:0000256" key="2">
    <source>
        <dbReference type="RuleBase" id="RU361133"/>
    </source>
</evidence>
<dbReference type="Gene3D" id="2.60.40.150">
    <property type="entry name" value="C2 domain"/>
    <property type="match status" value="1"/>
</dbReference>
<dbReference type="InterPro" id="IPR001711">
    <property type="entry name" value="PLipase_C_Pinositol-sp_Y"/>
</dbReference>
<evidence type="ECO:0000313" key="5">
    <source>
        <dbReference type="EMBL" id="KAF5337464.1"/>
    </source>
</evidence>
<organism evidence="5 6">
    <name type="scientific">Collybiopsis confluens</name>
    <dbReference type="NCBI Taxonomy" id="2823264"/>
    <lineage>
        <taxon>Eukaryota</taxon>
        <taxon>Fungi</taxon>
        <taxon>Dikarya</taxon>
        <taxon>Basidiomycota</taxon>
        <taxon>Agaricomycotina</taxon>
        <taxon>Agaricomycetes</taxon>
        <taxon>Agaricomycetidae</taxon>
        <taxon>Agaricales</taxon>
        <taxon>Marasmiineae</taxon>
        <taxon>Omphalotaceae</taxon>
        <taxon>Collybiopsis</taxon>
    </lineage>
</organism>
<evidence type="ECO:0000259" key="4">
    <source>
        <dbReference type="PROSITE" id="PS50008"/>
    </source>
</evidence>
<dbReference type="InterPro" id="IPR035892">
    <property type="entry name" value="C2_domain_sf"/>
</dbReference>
<feature type="domain" description="PI-PLC Y-box" evidence="4">
    <location>
        <begin position="199"/>
        <end position="314"/>
    </location>
</feature>
<dbReference type="Gene3D" id="3.20.20.190">
    <property type="entry name" value="Phosphatidylinositol (PI) phosphodiesterase"/>
    <property type="match status" value="1"/>
</dbReference>
<dbReference type="InterPro" id="IPR000008">
    <property type="entry name" value="C2_dom"/>
</dbReference>
<dbReference type="EC" id="3.1.4.11" evidence="2"/>
<reference evidence="5 6" key="1">
    <citation type="journal article" date="2020" name="ISME J.">
        <title>Uncovering the hidden diversity of litter-decomposition mechanisms in mushroom-forming fungi.</title>
        <authorList>
            <person name="Floudas D."/>
            <person name="Bentzer J."/>
            <person name="Ahren D."/>
            <person name="Johansson T."/>
            <person name="Persson P."/>
            <person name="Tunlid A."/>
        </authorList>
    </citation>
    <scope>NUCLEOTIDE SEQUENCE [LARGE SCALE GENOMIC DNA]</scope>
    <source>
        <strain evidence="5 6">CBS 406.79</strain>
    </source>
</reference>
<dbReference type="GO" id="GO:0048015">
    <property type="term" value="P:phosphatidylinositol-mediated signaling"/>
    <property type="evidence" value="ECO:0007669"/>
    <property type="project" value="TreeGrafter"/>
</dbReference>
<dbReference type="Proteomes" id="UP000518752">
    <property type="component" value="Unassembled WGS sequence"/>
</dbReference>
<dbReference type="InterPro" id="IPR017946">
    <property type="entry name" value="PLC-like_Pdiesterase_TIM-brl"/>
</dbReference>
<dbReference type="CDD" id="cd00275">
    <property type="entry name" value="C2_PLC_like"/>
    <property type="match status" value="1"/>
</dbReference>
<proteinExistence type="predicted"/>
<keyword evidence="2" id="KW-0443">Lipid metabolism</keyword>
<dbReference type="PRINTS" id="PR00390">
    <property type="entry name" value="PHPHLIPASEC"/>
</dbReference>
<dbReference type="PANTHER" id="PTHR10336">
    <property type="entry name" value="PHOSPHOINOSITIDE-SPECIFIC PHOSPHOLIPASE C FAMILY PROTEIN"/>
    <property type="match status" value="1"/>
</dbReference>
<dbReference type="InterPro" id="IPR000909">
    <property type="entry name" value="PLipase_C_PInositol-sp_X_dom"/>
</dbReference>
<dbReference type="PANTHER" id="PTHR10336:SF169">
    <property type="entry name" value="PHOSPHOINOSITIDE PHOSPHOLIPASE C"/>
    <property type="match status" value="1"/>
</dbReference>
<dbReference type="SUPFAM" id="SSF51695">
    <property type="entry name" value="PLC-like phosphodiesterases"/>
    <property type="match status" value="1"/>
</dbReference>